<dbReference type="AlphaFoldDB" id="A0AAV4DES2"/>
<evidence type="ECO:0000313" key="3">
    <source>
        <dbReference type="EMBL" id="GFO42666.1"/>
    </source>
</evidence>
<dbReference type="Gene3D" id="3.30.70.360">
    <property type="match status" value="1"/>
</dbReference>
<keyword evidence="4" id="KW-1185">Reference proteome</keyword>
<feature type="domain" description="Peptidase M20 dimerisation" evidence="2">
    <location>
        <begin position="175"/>
        <end position="260"/>
    </location>
</feature>
<dbReference type="InterPro" id="IPR011650">
    <property type="entry name" value="Peptidase_M20_dimer"/>
</dbReference>
<dbReference type="GO" id="GO:0016805">
    <property type="term" value="F:dipeptidase activity"/>
    <property type="evidence" value="ECO:0007669"/>
    <property type="project" value="InterPro"/>
</dbReference>
<dbReference type="InterPro" id="IPR017144">
    <property type="entry name" value="Xaa-Arg_dipeptidase"/>
</dbReference>
<sequence length="399" mass="43553">MNSEKSLVCSAIERESTSLRTVSLDIWNHPELCYNEHHAHKVLTDFLEAKGFCVEKHFVIPTAFKATAASKDATEDTPIIGVMCEYDALPGIGHACGHNLIAILGLAVACAIKEAFDSGVLKGKMIVLGCPAEEGGGGKIDLIEAGAYDDMDIAMMAHPSQFNLPKPVYVAMNYVTITFEGKAAHASSFPWDGVNALDAAVLCYQNISCMRQQFKPTWRVHGIFTKAGEKPNIIPEKAELLYYIRAPSTQELKELTKKMIGCFEGSATASGCKVNYAFASKSYDSLMSNERLVSLYVANGEALGIEFENDPTRLSKQGGSTDMGNVSRVLPSIHPKYSLHTQVSAHTSEFRDIAYTEQSHDLTLLHAKALAMAAVDVYQNPGLVAQMKSDFQQQLRTES</sequence>
<comment type="similarity">
    <text evidence="1">Belongs to the peptidase M20A family.</text>
</comment>
<dbReference type="NCBIfam" id="TIGR01891">
    <property type="entry name" value="amidohydrolases"/>
    <property type="match status" value="1"/>
</dbReference>
<dbReference type="FunFam" id="3.30.70.360:FF:000004">
    <property type="entry name" value="Peptidase M20 domain-containing protein 2"/>
    <property type="match status" value="1"/>
</dbReference>
<proteinExistence type="inferred from homology"/>
<organism evidence="3 4">
    <name type="scientific">Plakobranchus ocellatus</name>
    <dbReference type="NCBI Taxonomy" id="259542"/>
    <lineage>
        <taxon>Eukaryota</taxon>
        <taxon>Metazoa</taxon>
        <taxon>Spiralia</taxon>
        <taxon>Lophotrochozoa</taxon>
        <taxon>Mollusca</taxon>
        <taxon>Gastropoda</taxon>
        <taxon>Heterobranchia</taxon>
        <taxon>Euthyneura</taxon>
        <taxon>Panpulmonata</taxon>
        <taxon>Sacoglossa</taxon>
        <taxon>Placobranchoidea</taxon>
        <taxon>Plakobranchidae</taxon>
        <taxon>Plakobranchus</taxon>
    </lineage>
</organism>
<dbReference type="Proteomes" id="UP000735302">
    <property type="component" value="Unassembled WGS sequence"/>
</dbReference>
<gene>
    <name evidence="3" type="ORF">PoB_006917100</name>
</gene>
<dbReference type="InterPro" id="IPR036264">
    <property type="entry name" value="Bact_exopeptidase_dim_dom"/>
</dbReference>
<dbReference type="SUPFAM" id="SSF53187">
    <property type="entry name" value="Zn-dependent exopeptidases"/>
    <property type="match status" value="1"/>
</dbReference>
<comment type="caution">
    <text evidence="3">The sequence shown here is derived from an EMBL/GenBank/DDBJ whole genome shotgun (WGS) entry which is preliminary data.</text>
</comment>
<protein>
    <recommendedName>
        <fullName evidence="1">Peptidase M20 domain-containing protein 2</fullName>
    </recommendedName>
</protein>
<name>A0AAV4DES2_9GAST</name>
<dbReference type="CDD" id="cd05672">
    <property type="entry name" value="M20_ACY1L2-like"/>
    <property type="match status" value="1"/>
</dbReference>
<dbReference type="InterPro" id="IPR052030">
    <property type="entry name" value="Peptidase_M20/M20A_hydrolases"/>
</dbReference>
<dbReference type="InterPro" id="IPR002933">
    <property type="entry name" value="Peptidase_M20"/>
</dbReference>
<dbReference type="InterPro" id="IPR017439">
    <property type="entry name" value="Amidohydrolase"/>
</dbReference>
<dbReference type="Pfam" id="PF01546">
    <property type="entry name" value="Peptidase_M20"/>
    <property type="match status" value="1"/>
</dbReference>
<reference evidence="3 4" key="1">
    <citation type="journal article" date="2021" name="Elife">
        <title>Chloroplast acquisition without the gene transfer in kleptoplastic sea slugs, Plakobranchus ocellatus.</title>
        <authorList>
            <person name="Maeda T."/>
            <person name="Takahashi S."/>
            <person name="Yoshida T."/>
            <person name="Shimamura S."/>
            <person name="Takaki Y."/>
            <person name="Nagai Y."/>
            <person name="Toyoda A."/>
            <person name="Suzuki Y."/>
            <person name="Arimoto A."/>
            <person name="Ishii H."/>
            <person name="Satoh N."/>
            <person name="Nishiyama T."/>
            <person name="Hasebe M."/>
            <person name="Maruyama T."/>
            <person name="Minagawa J."/>
            <person name="Obokata J."/>
            <person name="Shigenobu S."/>
        </authorList>
    </citation>
    <scope>NUCLEOTIDE SEQUENCE [LARGE SCALE GENOMIC DNA]</scope>
</reference>
<dbReference type="EMBL" id="BLXT01007816">
    <property type="protein sequence ID" value="GFO42666.1"/>
    <property type="molecule type" value="Genomic_DNA"/>
</dbReference>
<accession>A0AAV4DES2</accession>
<dbReference type="PANTHER" id="PTHR30575:SF0">
    <property type="entry name" value="XAA-ARG DIPEPTIDASE"/>
    <property type="match status" value="1"/>
</dbReference>
<dbReference type="Gene3D" id="3.40.630.10">
    <property type="entry name" value="Zn peptidases"/>
    <property type="match status" value="1"/>
</dbReference>
<evidence type="ECO:0000313" key="4">
    <source>
        <dbReference type="Proteomes" id="UP000735302"/>
    </source>
</evidence>
<dbReference type="Pfam" id="PF07687">
    <property type="entry name" value="M20_dimer"/>
    <property type="match status" value="1"/>
</dbReference>
<evidence type="ECO:0000256" key="1">
    <source>
        <dbReference type="PIRNR" id="PIRNR037226"/>
    </source>
</evidence>
<evidence type="ECO:0000259" key="2">
    <source>
        <dbReference type="Pfam" id="PF07687"/>
    </source>
</evidence>
<dbReference type="PIRSF" id="PIRSF037226">
    <property type="entry name" value="Amidohydrolase_ACY1L2_prd"/>
    <property type="match status" value="1"/>
</dbReference>
<dbReference type="SUPFAM" id="SSF55031">
    <property type="entry name" value="Bacterial exopeptidase dimerisation domain"/>
    <property type="match status" value="1"/>
</dbReference>
<dbReference type="PANTHER" id="PTHR30575">
    <property type="entry name" value="PEPTIDASE M20"/>
    <property type="match status" value="1"/>
</dbReference>